<comment type="caution">
    <text evidence="1">The sequence shown here is derived from an EMBL/GenBank/DDBJ whole genome shotgun (WGS) entry which is preliminary data.</text>
</comment>
<dbReference type="AlphaFoldDB" id="A0A1Q9AFI4"/>
<sequence length="74" mass="8114">MPVPEIFEDAAPTIDHCAQRLAEHVASVHQETGEFGVLSIVLKGIVVDGVAMGDYEVVVQQTRPPQFLELEAER</sequence>
<accession>A0A1Q9AFI4</accession>
<dbReference type="OrthoDB" id="8371415at2"/>
<dbReference type="RefSeq" id="WP_075636365.1">
    <property type="nucleotide sequence ID" value="NZ_MKIO01000039.1"/>
</dbReference>
<proteinExistence type="predicted"/>
<name>A0A1Q9AFI4_9HYPH</name>
<evidence type="ECO:0000313" key="1">
    <source>
        <dbReference type="EMBL" id="OLP53720.1"/>
    </source>
</evidence>
<dbReference type="Proteomes" id="UP000186143">
    <property type="component" value="Unassembled WGS sequence"/>
</dbReference>
<gene>
    <name evidence="1" type="ORF">BJF92_06150</name>
</gene>
<reference evidence="1 2" key="1">
    <citation type="submission" date="2016-09" db="EMBL/GenBank/DDBJ databases">
        <title>Rhizobium sp. nov., a novel species isolated from the rice rhizosphere.</title>
        <authorList>
            <person name="Zhao J."/>
            <person name="Zhang X."/>
        </authorList>
    </citation>
    <scope>NUCLEOTIDE SEQUENCE [LARGE SCALE GENOMIC DNA]</scope>
    <source>
        <strain evidence="1 2">MH17</strain>
    </source>
</reference>
<dbReference type="EMBL" id="MKIO01000039">
    <property type="protein sequence ID" value="OLP53720.1"/>
    <property type="molecule type" value="Genomic_DNA"/>
</dbReference>
<protein>
    <submittedName>
        <fullName evidence="1">Uncharacterized protein</fullName>
    </submittedName>
</protein>
<evidence type="ECO:0000313" key="2">
    <source>
        <dbReference type="Proteomes" id="UP000186143"/>
    </source>
</evidence>
<organism evidence="1 2">
    <name type="scientific">Xaviernesmea rhizosphaerae</name>
    <dbReference type="NCBI Taxonomy" id="1672749"/>
    <lineage>
        <taxon>Bacteria</taxon>
        <taxon>Pseudomonadati</taxon>
        <taxon>Pseudomonadota</taxon>
        <taxon>Alphaproteobacteria</taxon>
        <taxon>Hyphomicrobiales</taxon>
        <taxon>Rhizobiaceae</taxon>
        <taxon>Rhizobium/Agrobacterium group</taxon>
        <taxon>Xaviernesmea</taxon>
    </lineage>
</organism>